<evidence type="ECO:0000256" key="5">
    <source>
        <dbReference type="SAM" id="Phobius"/>
    </source>
</evidence>
<evidence type="ECO:0000256" key="2">
    <source>
        <dbReference type="ARBA" id="ARBA00022692"/>
    </source>
</evidence>
<keyword evidence="2 5" id="KW-0812">Transmembrane</keyword>
<evidence type="ECO:0000313" key="8">
    <source>
        <dbReference type="Proteomes" id="UP000887013"/>
    </source>
</evidence>
<feature type="domain" description="Major facilitator superfamily (MFS) profile" evidence="6">
    <location>
        <begin position="1"/>
        <end position="159"/>
    </location>
</feature>
<dbReference type="PANTHER" id="PTHR24064">
    <property type="entry name" value="SOLUTE CARRIER FAMILY 22 MEMBER"/>
    <property type="match status" value="1"/>
</dbReference>
<feature type="transmembrane region" description="Helical" evidence="5">
    <location>
        <begin position="134"/>
        <end position="154"/>
    </location>
</feature>
<comment type="subcellular location">
    <subcellularLocation>
        <location evidence="1">Membrane</location>
        <topology evidence="1">Multi-pass membrane protein</topology>
    </subcellularLocation>
</comment>
<dbReference type="AlphaFoldDB" id="A0A8X6QT61"/>
<organism evidence="7 8">
    <name type="scientific">Nephila pilipes</name>
    <name type="common">Giant wood spider</name>
    <name type="synonym">Nephila maculata</name>
    <dbReference type="NCBI Taxonomy" id="299642"/>
    <lineage>
        <taxon>Eukaryota</taxon>
        <taxon>Metazoa</taxon>
        <taxon>Ecdysozoa</taxon>
        <taxon>Arthropoda</taxon>
        <taxon>Chelicerata</taxon>
        <taxon>Arachnida</taxon>
        <taxon>Araneae</taxon>
        <taxon>Araneomorphae</taxon>
        <taxon>Entelegynae</taxon>
        <taxon>Araneoidea</taxon>
        <taxon>Nephilidae</taxon>
        <taxon>Nephila</taxon>
    </lineage>
</organism>
<dbReference type="InterPro" id="IPR036259">
    <property type="entry name" value="MFS_trans_sf"/>
</dbReference>
<dbReference type="GO" id="GO:0022857">
    <property type="term" value="F:transmembrane transporter activity"/>
    <property type="evidence" value="ECO:0007669"/>
    <property type="project" value="InterPro"/>
</dbReference>
<evidence type="ECO:0000256" key="3">
    <source>
        <dbReference type="ARBA" id="ARBA00022989"/>
    </source>
</evidence>
<gene>
    <name evidence="7" type="primary">CarT_9</name>
    <name evidence="7" type="ORF">NPIL_220471</name>
</gene>
<dbReference type="GO" id="GO:0016020">
    <property type="term" value="C:membrane"/>
    <property type="evidence" value="ECO:0007669"/>
    <property type="project" value="UniProtKB-SubCell"/>
</dbReference>
<comment type="caution">
    <text evidence="7">The sequence shown here is derived from an EMBL/GenBank/DDBJ whole genome shotgun (WGS) entry which is preliminary data.</text>
</comment>
<proteinExistence type="predicted"/>
<dbReference type="InterPro" id="IPR005828">
    <property type="entry name" value="MFS_sugar_transport-like"/>
</dbReference>
<dbReference type="EMBL" id="BMAW01129454">
    <property type="protein sequence ID" value="GFU30461.1"/>
    <property type="molecule type" value="Genomic_DNA"/>
</dbReference>
<evidence type="ECO:0000256" key="1">
    <source>
        <dbReference type="ARBA" id="ARBA00004141"/>
    </source>
</evidence>
<dbReference type="Proteomes" id="UP000887013">
    <property type="component" value="Unassembled WGS sequence"/>
</dbReference>
<reference evidence="7" key="1">
    <citation type="submission" date="2020-08" db="EMBL/GenBank/DDBJ databases">
        <title>Multicomponent nature underlies the extraordinary mechanical properties of spider dragline silk.</title>
        <authorList>
            <person name="Kono N."/>
            <person name="Nakamura H."/>
            <person name="Mori M."/>
            <person name="Yoshida Y."/>
            <person name="Ohtoshi R."/>
            <person name="Malay A.D."/>
            <person name="Moran D.A.P."/>
            <person name="Tomita M."/>
            <person name="Numata K."/>
            <person name="Arakawa K."/>
        </authorList>
    </citation>
    <scope>NUCLEOTIDE SEQUENCE</scope>
</reference>
<keyword evidence="3 5" id="KW-1133">Transmembrane helix</keyword>
<keyword evidence="8" id="KW-1185">Reference proteome</keyword>
<feature type="transmembrane region" description="Helical" evidence="5">
    <location>
        <begin position="105"/>
        <end position="127"/>
    </location>
</feature>
<dbReference type="Pfam" id="PF00083">
    <property type="entry name" value="Sugar_tr"/>
    <property type="match status" value="1"/>
</dbReference>
<protein>
    <submittedName>
        <fullName evidence="7">Carcinine transporter</fullName>
    </submittedName>
</protein>
<dbReference type="SUPFAM" id="SSF103473">
    <property type="entry name" value="MFS general substrate transporter"/>
    <property type="match status" value="2"/>
</dbReference>
<accession>A0A8X6QT61</accession>
<name>A0A8X6QT61_NEPPI</name>
<evidence type="ECO:0000256" key="4">
    <source>
        <dbReference type="ARBA" id="ARBA00023136"/>
    </source>
</evidence>
<keyword evidence="4 5" id="KW-0472">Membrane</keyword>
<dbReference type="OrthoDB" id="6423404at2759"/>
<sequence length="230" mass="25205">MGIFLGAQFFSTLSKKIGRKPTFLISAFIITVSDVGSSLNSNFVMVILLRILQGTAVSSIYSTPYALAYRLVHVLMLFIAKGCSSSAFITLHIQGSELFPLFLRAAGIGLCSIAGAFGGILAPYAVYLQKFRSYAPFMAFSGAMAIASFCASWLPETVNRILPTTVLDAENFEKDFQCFRCTGCPVFDVRPTHRDLTYYDDDVENENSESVLSPTRNYPALYAAKSDSDI</sequence>
<evidence type="ECO:0000313" key="7">
    <source>
        <dbReference type="EMBL" id="GFU30461.1"/>
    </source>
</evidence>
<dbReference type="Gene3D" id="1.20.1250.20">
    <property type="entry name" value="MFS general substrate transporter like domains"/>
    <property type="match status" value="2"/>
</dbReference>
<feature type="transmembrane region" description="Helical" evidence="5">
    <location>
        <begin position="74"/>
        <end position="93"/>
    </location>
</feature>
<dbReference type="PROSITE" id="PS50850">
    <property type="entry name" value="MFS"/>
    <property type="match status" value="1"/>
</dbReference>
<evidence type="ECO:0000259" key="6">
    <source>
        <dbReference type="PROSITE" id="PS50850"/>
    </source>
</evidence>
<dbReference type="InterPro" id="IPR020846">
    <property type="entry name" value="MFS_dom"/>
</dbReference>